<evidence type="ECO:0000313" key="4">
    <source>
        <dbReference type="EMBL" id="EWM29848.1"/>
    </source>
</evidence>
<feature type="compositionally biased region" description="Basic residues" evidence="1">
    <location>
        <begin position="360"/>
        <end position="385"/>
    </location>
</feature>
<dbReference type="InterPro" id="IPR008928">
    <property type="entry name" value="6-hairpin_glycosidase_sf"/>
</dbReference>
<evidence type="ECO:0000256" key="1">
    <source>
        <dbReference type="SAM" id="MobiDB-lite"/>
    </source>
</evidence>
<keyword evidence="5" id="KW-1185">Reference proteome</keyword>
<dbReference type="AlphaFoldDB" id="W7U200"/>
<feature type="domain" description="Glycosyl-hydrolase family 116 catalytic region" evidence="2">
    <location>
        <begin position="583"/>
        <end position="976"/>
    </location>
</feature>
<feature type="compositionally biased region" description="Basic and acidic residues" evidence="1">
    <location>
        <begin position="324"/>
        <end position="345"/>
    </location>
</feature>
<dbReference type="OrthoDB" id="730489at2759"/>
<proteinExistence type="predicted"/>
<dbReference type="InterPro" id="IPR012341">
    <property type="entry name" value="6hp_glycosidase-like_sf"/>
</dbReference>
<dbReference type="GO" id="GO:0008422">
    <property type="term" value="F:beta-glucosidase activity"/>
    <property type="evidence" value="ECO:0007669"/>
    <property type="project" value="TreeGrafter"/>
</dbReference>
<dbReference type="GO" id="GO:0005975">
    <property type="term" value="P:carbohydrate metabolic process"/>
    <property type="evidence" value="ECO:0007669"/>
    <property type="project" value="InterPro"/>
</dbReference>
<dbReference type="InterPro" id="IPR024462">
    <property type="entry name" value="GH116_N"/>
</dbReference>
<dbReference type="PANTHER" id="PTHR12654">
    <property type="entry name" value="BILE ACID BETA-GLUCOSIDASE-RELATED"/>
    <property type="match status" value="1"/>
</dbReference>
<gene>
    <name evidence="4" type="ORF">Naga_100017g64</name>
</gene>
<dbReference type="SUPFAM" id="SSF48208">
    <property type="entry name" value="Six-hairpin glycosidases"/>
    <property type="match status" value="1"/>
</dbReference>
<evidence type="ECO:0000259" key="2">
    <source>
        <dbReference type="Pfam" id="PF04685"/>
    </source>
</evidence>
<dbReference type="Pfam" id="PF12215">
    <property type="entry name" value="Glyco_hydr_116N"/>
    <property type="match status" value="2"/>
</dbReference>
<dbReference type="InterPro" id="IPR006775">
    <property type="entry name" value="GH116_catalytic"/>
</dbReference>
<reference evidence="4 5" key="1">
    <citation type="journal article" date="2014" name="Mol. Plant">
        <title>Chromosome Scale Genome Assembly and Transcriptome Profiling of Nannochloropsis gaditana in Nitrogen Depletion.</title>
        <authorList>
            <person name="Corteggiani Carpinelli E."/>
            <person name="Telatin A."/>
            <person name="Vitulo N."/>
            <person name="Forcato C."/>
            <person name="D'Angelo M."/>
            <person name="Schiavon R."/>
            <person name="Vezzi A."/>
            <person name="Giacometti G.M."/>
            <person name="Morosinotto T."/>
            <person name="Valle G."/>
        </authorList>
    </citation>
    <scope>NUCLEOTIDE SEQUENCE [LARGE SCALE GENOMIC DNA]</scope>
    <source>
        <strain evidence="4 5">B-31</strain>
    </source>
</reference>
<feature type="region of interest" description="Disordered" evidence="1">
    <location>
        <begin position="516"/>
        <end position="571"/>
    </location>
</feature>
<sequence>MPGLKESLSLLPLAWRMGQYVSGERRENRDPIFDLNGLLLQPPIPGPYAGVPLGGLGGGCIGRGFRGEFRRWNLNPGKYRHKVVAANQFSVRVLRKGQAPVAQVLAVGDGRETDGLRAWRWGMDPRVGTYHALFPRAWTVYEEAVPLVRLTCRQVSPVLPHDYQDSSLPVCVFEWTVENLGASAADVSIMFSFQNGLGTSSDGAGGHFNRRFSVHRQDSSPRGGEQEAGTTEEAEEGVVVGVHLHHQQEGARDKDALTFAVAADAQSGSRVSLCSRFSSGGAGSKEASEVWRQFLEDGSLREIGRTEEQHGDQDHLETLATRTRGSDRIVETSECALERPSEGRGRGGRVGEQGDGHTDGRHHRYHHHHHRLHHHAGNGKHRRPQHSKEAGPRRPHHRPSKAKESIAAAVCQAVSLGPHGVARLSFALAWDMPIVRFGSGLALPRRYTRFFGKEGGLTAGLIASHALRYYPLWEKEIEAWQRPVLEDPSLPAFYKHMLFNELYFLTDGGTVWTESRAGRAHESDGEEEGGQGWETGRNRRPDQEGEVWRGNREQDARRRAGGASGVENNRTFQSCHGEQRMVGQFLYVEGHEYLMYNTYDVHFYASFALTMLWPMLELSVQRDVAAAVMGQDLGMRRLLARGEMRPRKVAGAVPHDLGCPSGVPWGKVNAYNLQDVNRWKDLGPKLVLQAYRDYMATESAPFARAVWPVLRHVMEAALTAFDRDGDGLIENSGFPDQTYDIWTVKGPSAYTGGLWVAALTAMAALGEAVTTTNGGSDAQAVVAHYQALATQAREAYAGHLWNGTYFDYDNSGSPHQDSIMADQMAGQWYARACGLTPVAKGAQARSSLTTVFKYNVQQFADGCSGAVNGMRPDGQVDDTCMQSQEVWTGTTYSVAAAMLQEAALAASEAAEHSEGRGRALQEEADFLRHAAFETARGLYEAGWKRFGYWFATPEAWNHEGHFRSLGYMRPLSIWAMQWALTRMPATTVSARPADLVGRTDDELEQCDKRRDDDTINGAEQHFSHTNGVQTRNNADQVCNK</sequence>
<protein>
    <submittedName>
        <fullName evidence="4">Beta-gba2 type family protein</fullName>
    </submittedName>
</protein>
<feature type="compositionally biased region" description="Basic and acidic residues" evidence="1">
    <location>
        <begin position="305"/>
        <end position="317"/>
    </location>
</feature>
<dbReference type="EMBL" id="AZIL01000116">
    <property type="protein sequence ID" value="EWM29848.1"/>
    <property type="molecule type" value="Genomic_DNA"/>
</dbReference>
<evidence type="ECO:0000259" key="3">
    <source>
        <dbReference type="Pfam" id="PF12215"/>
    </source>
</evidence>
<feature type="domain" description="Glycosyl-hydrolase family 116 N-terminal" evidence="3">
    <location>
        <begin position="50"/>
        <end position="318"/>
    </location>
</feature>
<evidence type="ECO:0000313" key="5">
    <source>
        <dbReference type="Proteomes" id="UP000019335"/>
    </source>
</evidence>
<feature type="compositionally biased region" description="Basic and acidic residues" evidence="1">
    <location>
        <begin position="536"/>
        <end position="558"/>
    </location>
</feature>
<feature type="region of interest" description="Disordered" evidence="1">
    <location>
        <begin position="213"/>
        <end position="234"/>
    </location>
</feature>
<dbReference type="Pfam" id="PF04685">
    <property type="entry name" value="DUF608"/>
    <property type="match status" value="1"/>
</dbReference>
<name>W7U200_9STRA</name>
<dbReference type="PANTHER" id="PTHR12654:SF0">
    <property type="entry name" value="NON-LYSOSOMAL GLUCOSYLCERAMIDASE"/>
    <property type="match status" value="1"/>
</dbReference>
<feature type="region of interest" description="Disordered" evidence="1">
    <location>
        <begin position="305"/>
        <end position="405"/>
    </location>
</feature>
<feature type="domain" description="Glycosyl-hydrolase family 116 N-terminal" evidence="3">
    <location>
        <begin position="394"/>
        <end position="473"/>
    </location>
</feature>
<organism evidence="4 5">
    <name type="scientific">Nannochloropsis gaditana</name>
    <dbReference type="NCBI Taxonomy" id="72520"/>
    <lineage>
        <taxon>Eukaryota</taxon>
        <taxon>Sar</taxon>
        <taxon>Stramenopiles</taxon>
        <taxon>Ochrophyta</taxon>
        <taxon>Eustigmatophyceae</taxon>
        <taxon>Eustigmatales</taxon>
        <taxon>Monodopsidaceae</taxon>
        <taxon>Nannochloropsis</taxon>
    </lineage>
</organism>
<dbReference type="InterPro" id="IPR052566">
    <property type="entry name" value="Non-lysos_glucosylceramidase"/>
</dbReference>
<dbReference type="Proteomes" id="UP000019335">
    <property type="component" value="Chromosome 2"/>
</dbReference>
<dbReference type="Gene3D" id="1.50.10.10">
    <property type="match status" value="1"/>
</dbReference>
<accession>W7U200</accession>
<comment type="caution">
    <text evidence="4">The sequence shown here is derived from an EMBL/GenBank/DDBJ whole genome shotgun (WGS) entry which is preliminary data.</text>
</comment>